<dbReference type="EMBL" id="CM044703">
    <property type="protein sequence ID" value="KAI5674038.1"/>
    <property type="molecule type" value="Genomic_DNA"/>
</dbReference>
<evidence type="ECO:0000313" key="2">
    <source>
        <dbReference type="Proteomes" id="UP001060085"/>
    </source>
</evidence>
<name>A0ACC0BN81_CATRO</name>
<organism evidence="1 2">
    <name type="scientific">Catharanthus roseus</name>
    <name type="common">Madagascar periwinkle</name>
    <name type="synonym">Vinca rosea</name>
    <dbReference type="NCBI Taxonomy" id="4058"/>
    <lineage>
        <taxon>Eukaryota</taxon>
        <taxon>Viridiplantae</taxon>
        <taxon>Streptophyta</taxon>
        <taxon>Embryophyta</taxon>
        <taxon>Tracheophyta</taxon>
        <taxon>Spermatophyta</taxon>
        <taxon>Magnoliopsida</taxon>
        <taxon>eudicotyledons</taxon>
        <taxon>Gunneridae</taxon>
        <taxon>Pentapetalae</taxon>
        <taxon>asterids</taxon>
        <taxon>lamiids</taxon>
        <taxon>Gentianales</taxon>
        <taxon>Apocynaceae</taxon>
        <taxon>Rauvolfioideae</taxon>
        <taxon>Vinceae</taxon>
        <taxon>Catharanthinae</taxon>
        <taxon>Catharanthus</taxon>
    </lineage>
</organism>
<reference evidence="2" key="1">
    <citation type="journal article" date="2023" name="Nat. Plants">
        <title>Single-cell RNA sequencing provides a high-resolution roadmap for understanding the multicellular compartmentation of specialized metabolism.</title>
        <authorList>
            <person name="Sun S."/>
            <person name="Shen X."/>
            <person name="Li Y."/>
            <person name="Li Y."/>
            <person name="Wang S."/>
            <person name="Li R."/>
            <person name="Zhang H."/>
            <person name="Shen G."/>
            <person name="Guo B."/>
            <person name="Wei J."/>
            <person name="Xu J."/>
            <person name="St-Pierre B."/>
            <person name="Chen S."/>
            <person name="Sun C."/>
        </authorList>
    </citation>
    <scope>NUCLEOTIDE SEQUENCE [LARGE SCALE GENOMIC DNA]</scope>
</reference>
<evidence type="ECO:0000313" key="1">
    <source>
        <dbReference type="EMBL" id="KAI5674038.1"/>
    </source>
</evidence>
<proteinExistence type="predicted"/>
<gene>
    <name evidence="1" type="ORF">M9H77_14402</name>
</gene>
<sequence>MSFSCSDFREEEDDAFEDLVDALSMESEDIQWLLGSLSSKAEKPLVQVDSSALKLGTKECNGSVVGKYISPRNLQFRNFYIANQKSWGVLILCLHEFGEMSFNYLFMVRLYNQEGMEREEIFSRGMLHFVGADVGFSTVSEVEENPGKEDVGVVRGGERRDENGVLIEEEHALDAYIVAFYADTVLESYIYWCCYSDGGSRNVCVNFWLEGEWSKVGMCWLKWEEICKKKEGGLGFRDLEVFNFSLLAKQGWHILKQLDSVVARMLKAKYFLRSSFLECSLESKVSYT</sequence>
<protein>
    <submittedName>
        <fullName evidence="1">Uncharacterized protein</fullName>
    </submittedName>
</protein>
<keyword evidence="2" id="KW-1185">Reference proteome</keyword>
<accession>A0ACC0BN81</accession>
<comment type="caution">
    <text evidence="1">The sequence shown here is derived from an EMBL/GenBank/DDBJ whole genome shotgun (WGS) entry which is preliminary data.</text>
</comment>
<dbReference type="Proteomes" id="UP001060085">
    <property type="component" value="Linkage Group LG03"/>
</dbReference>